<dbReference type="AlphaFoldDB" id="A0A8S1N9L9"/>
<dbReference type="PANTHER" id="PTHR15048:SF0">
    <property type="entry name" value="STARCH-BINDING DOMAIN-CONTAINING PROTEIN 1"/>
    <property type="match status" value="1"/>
</dbReference>
<dbReference type="CDD" id="cd05467">
    <property type="entry name" value="CBM20"/>
    <property type="match status" value="1"/>
</dbReference>
<dbReference type="SMART" id="SM01065">
    <property type="entry name" value="CBM_2"/>
    <property type="match status" value="1"/>
</dbReference>
<comment type="caution">
    <text evidence="2">The sequence shown here is derived from an EMBL/GenBank/DDBJ whole genome shotgun (WGS) entry which is preliminary data.</text>
</comment>
<reference evidence="2" key="1">
    <citation type="submission" date="2021-01" db="EMBL/GenBank/DDBJ databases">
        <authorList>
            <consortium name="Genoscope - CEA"/>
            <person name="William W."/>
        </authorList>
    </citation>
    <scope>NUCLEOTIDE SEQUENCE</scope>
</reference>
<feature type="domain" description="CBM20" evidence="1">
    <location>
        <begin position="1"/>
        <end position="105"/>
    </location>
</feature>
<dbReference type="OMA" id="HQVNWED"/>
<protein>
    <recommendedName>
        <fullName evidence="1">CBM20 domain-containing protein</fullName>
    </recommendedName>
</protein>
<dbReference type="InterPro" id="IPR002044">
    <property type="entry name" value="CBM20"/>
</dbReference>
<evidence type="ECO:0000313" key="2">
    <source>
        <dbReference type="EMBL" id="CAD8089490.1"/>
    </source>
</evidence>
<dbReference type="GO" id="GO:0016020">
    <property type="term" value="C:membrane"/>
    <property type="evidence" value="ECO:0007669"/>
    <property type="project" value="TreeGrafter"/>
</dbReference>
<dbReference type="Proteomes" id="UP000688137">
    <property type="component" value="Unassembled WGS sequence"/>
</dbReference>
<dbReference type="GO" id="GO:2001070">
    <property type="term" value="F:starch binding"/>
    <property type="evidence" value="ECO:0007669"/>
    <property type="project" value="InterPro"/>
</dbReference>
<sequence length="183" mass="21033">MAIKLNFKVRCETTLSESVCIVGSVKELGLWNPSDSLQLSTNPDIYPFWVGHISVDVNENQLIQFKAIITKGHQVNWEDNDNRVIQIRYQSQSILFSFNSQLLQVIQIQSLYDLSDDESIKFDKIKKINLQNVMNPFDQEGFTSESDQESDRLSNLDSHGLSPIMKSLSIQYQEESFELPVQQ</sequence>
<evidence type="ECO:0000313" key="3">
    <source>
        <dbReference type="Proteomes" id="UP000688137"/>
    </source>
</evidence>
<accession>A0A8S1N9L9</accession>
<organism evidence="2 3">
    <name type="scientific">Paramecium primaurelia</name>
    <dbReference type="NCBI Taxonomy" id="5886"/>
    <lineage>
        <taxon>Eukaryota</taxon>
        <taxon>Sar</taxon>
        <taxon>Alveolata</taxon>
        <taxon>Ciliophora</taxon>
        <taxon>Intramacronucleata</taxon>
        <taxon>Oligohymenophorea</taxon>
        <taxon>Peniculida</taxon>
        <taxon>Parameciidae</taxon>
        <taxon>Paramecium</taxon>
    </lineage>
</organism>
<dbReference type="PANTHER" id="PTHR15048">
    <property type="entry name" value="STARCH-BINDING DOMAIN-CONTAINING PROTEIN 1"/>
    <property type="match status" value="1"/>
</dbReference>
<proteinExistence type="predicted"/>
<dbReference type="Pfam" id="PF00686">
    <property type="entry name" value="CBM_20"/>
    <property type="match status" value="1"/>
</dbReference>
<name>A0A8S1N9L9_PARPR</name>
<dbReference type="EMBL" id="CAJJDM010000086">
    <property type="protein sequence ID" value="CAD8089490.1"/>
    <property type="molecule type" value="Genomic_DNA"/>
</dbReference>
<gene>
    <name evidence="2" type="ORF">PPRIM_AZ9-3.1.T0830219</name>
</gene>
<evidence type="ECO:0000259" key="1">
    <source>
        <dbReference type="PROSITE" id="PS51166"/>
    </source>
</evidence>
<keyword evidence="3" id="KW-1185">Reference proteome</keyword>
<dbReference type="PROSITE" id="PS51166">
    <property type="entry name" value="CBM20"/>
    <property type="match status" value="1"/>
</dbReference>